<dbReference type="Proteomes" id="UP000243686">
    <property type="component" value="Unassembled WGS sequence"/>
</dbReference>
<accession>A0A1S8WHZ8</accession>
<evidence type="ECO:0000313" key="1">
    <source>
        <dbReference type="EMBL" id="OON14051.1"/>
    </source>
</evidence>
<organism evidence="1 2">
    <name type="scientific">Opisthorchis viverrini</name>
    <name type="common">Southeast Asian liver fluke</name>
    <dbReference type="NCBI Taxonomy" id="6198"/>
    <lineage>
        <taxon>Eukaryota</taxon>
        <taxon>Metazoa</taxon>
        <taxon>Spiralia</taxon>
        <taxon>Lophotrochozoa</taxon>
        <taxon>Platyhelminthes</taxon>
        <taxon>Trematoda</taxon>
        <taxon>Digenea</taxon>
        <taxon>Opisthorchiida</taxon>
        <taxon>Opisthorchiata</taxon>
        <taxon>Opisthorchiidae</taxon>
        <taxon>Opisthorchis</taxon>
    </lineage>
</organism>
<gene>
    <name evidence="1" type="ORF">X801_10163</name>
</gene>
<sequence>MTSKSRKERKIADTGLRKLNTSLWELSETNNGRSPYILPRKYILMATVRQRGCLYRQTPKKTKVQLKRYEELRNFSTSLGTRRLDSSVGTVHDEPSGLSISLDRCITDGRLSANTPKKTKVQLKRYEELRNFSTSLGTRRLDSSVGTVHDEPSGLSISLDRCITDGRLSANNHHLCLDSLGSGPFGPITHARSTQCKPTGCSHNLSVLFGEAAVNATHLAETLPSMQINSKVTPFWTAELDGDDSSEAHPGRDELHNIFELDELASHAMELSLDERGTSRPQKPPMGRLRRVAPTTITGQQKLEFPGVFVQGFRNGHVDFNIPGILQDSLKPTDSIEVKINLFTPEISAGTMDPFHSAALNPPSQGFSTQTHSTNLSGRFNHSWRNPVSADRQGCDTIQVSHRLGGPIETHAELGSGSIFDTMYTDSQFSYSTIDTSSNRQQQTHHGTPIHNRFGLDSTDSGLNLQFGNGQLEAAE</sequence>
<name>A0A1S8WHZ8_OPIVI</name>
<protein>
    <submittedName>
        <fullName evidence="1">Uncharacterized protein</fullName>
    </submittedName>
</protein>
<feature type="non-terminal residue" evidence="1">
    <location>
        <position position="476"/>
    </location>
</feature>
<dbReference type="EMBL" id="KV906918">
    <property type="protein sequence ID" value="OON14051.1"/>
    <property type="molecule type" value="Genomic_DNA"/>
</dbReference>
<proteinExistence type="predicted"/>
<evidence type="ECO:0000313" key="2">
    <source>
        <dbReference type="Proteomes" id="UP000243686"/>
    </source>
</evidence>
<keyword evidence="2" id="KW-1185">Reference proteome</keyword>
<reference evidence="1 2" key="1">
    <citation type="submission" date="2015-03" db="EMBL/GenBank/DDBJ databases">
        <title>Draft genome of the nematode, Opisthorchis viverrini.</title>
        <authorList>
            <person name="Mitreva M."/>
        </authorList>
    </citation>
    <scope>NUCLEOTIDE SEQUENCE [LARGE SCALE GENOMIC DNA]</scope>
    <source>
        <strain evidence="1">Khon Kaen</strain>
    </source>
</reference>
<dbReference type="AlphaFoldDB" id="A0A1S8WHZ8"/>